<organism evidence="1">
    <name type="scientific">viral metagenome</name>
    <dbReference type="NCBI Taxonomy" id="1070528"/>
    <lineage>
        <taxon>unclassified sequences</taxon>
        <taxon>metagenomes</taxon>
        <taxon>organismal metagenomes</taxon>
    </lineage>
</organism>
<sequence>MEKIDFSYLTDKTTWTINPKEDKKTSWKDFRSIYYDWPDNKFNIDLYSKSLCCKKYLTNPDDWVLYCDIWSLKYFEELMNV</sequence>
<dbReference type="EMBL" id="MT144599">
    <property type="protein sequence ID" value="QJH94330.1"/>
    <property type="molecule type" value="Genomic_DNA"/>
</dbReference>
<dbReference type="EMBL" id="MT143984">
    <property type="protein sequence ID" value="QJA45030.1"/>
    <property type="molecule type" value="Genomic_DNA"/>
</dbReference>
<evidence type="ECO:0000313" key="1">
    <source>
        <dbReference type="EMBL" id="QJA45030.1"/>
    </source>
</evidence>
<reference evidence="1" key="1">
    <citation type="submission" date="2020-03" db="EMBL/GenBank/DDBJ databases">
        <title>The deep terrestrial virosphere.</title>
        <authorList>
            <person name="Holmfeldt K."/>
            <person name="Nilsson E."/>
            <person name="Simone D."/>
            <person name="Lopez-Fernandez M."/>
            <person name="Wu X."/>
            <person name="de Brujin I."/>
            <person name="Lundin D."/>
            <person name="Andersson A."/>
            <person name="Bertilsson S."/>
            <person name="Dopson M."/>
        </authorList>
    </citation>
    <scope>NUCLEOTIDE SEQUENCE</scope>
    <source>
        <strain evidence="1">TM448A00171</strain>
        <strain evidence="2">TM448B00200</strain>
    </source>
</reference>
<protein>
    <submittedName>
        <fullName evidence="1">Uncharacterized protein</fullName>
    </submittedName>
</protein>
<gene>
    <name evidence="1" type="ORF">TM448A00171_0049</name>
    <name evidence="2" type="ORF">TM448B00200_0037</name>
</gene>
<name>A0A6H1ZCX4_9ZZZZ</name>
<dbReference type="AlphaFoldDB" id="A0A6H1ZCX4"/>
<proteinExistence type="predicted"/>
<evidence type="ECO:0000313" key="2">
    <source>
        <dbReference type="EMBL" id="QJH94330.1"/>
    </source>
</evidence>
<accession>A0A6H1ZCX4</accession>